<reference evidence="1 3" key="1">
    <citation type="journal article" date="2023" name="Mol. Ecol. Resour.">
        <title>Chromosome-level genome assembly of a triploid poplar Populus alba 'Berolinensis'.</title>
        <authorList>
            <person name="Chen S."/>
            <person name="Yu Y."/>
            <person name="Wang X."/>
            <person name="Wang S."/>
            <person name="Zhang T."/>
            <person name="Zhou Y."/>
            <person name="He R."/>
            <person name="Meng N."/>
            <person name="Wang Y."/>
            <person name="Liu W."/>
            <person name="Liu Z."/>
            <person name="Liu J."/>
            <person name="Guo Q."/>
            <person name="Huang H."/>
            <person name="Sederoff R.R."/>
            <person name="Wang G."/>
            <person name="Qu G."/>
            <person name="Chen S."/>
        </authorList>
    </citation>
    <scope>NUCLEOTIDE SEQUENCE [LARGE SCALE GENOMIC DNA]</scope>
    <source>
        <strain evidence="1">SC-2020</strain>
    </source>
</reference>
<comment type="caution">
    <text evidence="1">The sequence shown here is derived from an EMBL/GenBank/DDBJ whole genome shotgun (WGS) entry which is preliminary data.</text>
</comment>
<dbReference type="EMBL" id="JAQIZT010000001">
    <property type="protein sequence ID" value="KAJ7011671.1"/>
    <property type="molecule type" value="Genomic_DNA"/>
</dbReference>
<dbReference type="EMBL" id="JAQIZT010000001">
    <property type="protein sequence ID" value="KAJ7011682.1"/>
    <property type="molecule type" value="Genomic_DNA"/>
</dbReference>
<dbReference type="AlphaFoldDB" id="A0AAD6RMJ7"/>
<keyword evidence="3" id="KW-1185">Reference proteome</keyword>
<organism evidence="1 3">
    <name type="scientific">Populus alba x Populus x berolinensis</name>
    <dbReference type="NCBI Taxonomy" id="444605"/>
    <lineage>
        <taxon>Eukaryota</taxon>
        <taxon>Viridiplantae</taxon>
        <taxon>Streptophyta</taxon>
        <taxon>Embryophyta</taxon>
        <taxon>Tracheophyta</taxon>
        <taxon>Spermatophyta</taxon>
        <taxon>Magnoliopsida</taxon>
        <taxon>eudicotyledons</taxon>
        <taxon>Gunneridae</taxon>
        <taxon>Pentapetalae</taxon>
        <taxon>rosids</taxon>
        <taxon>fabids</taxon>
        <taxon>Malpighiales</taxon>
        <taxon>Salicaceae</taxon>
        <taxon>Saliceae</taxon>
        <taxon>Populus</taxon>
    </lineage>
</organism>
<proteinExistence type="predicted"/>
<accession>A0AAD6RMJ7</accession>
<sequence>MGKRLARETTGTNCWCRDETGRTTRLLLQLVLASSG</sequence>
<name>A0AAD6RMJ7_9ROSI</name>
<gene>
    <name evidence="1" type="ORF">NC653_001936</name>
    <name evidence="2" type="ORF">NC653_001940</name>
</gene>
<evidence type="ECO:0000313" key="2">
    <source>
        <dbReference type="EMBL" id="KAJ7011682.1"/>
    </source>
</evidence>
<evidence type="ECO:0000313" key="1">
    <source>
        <dbReference type="EMBL" id="KAJ7011671.1"/>
    </source>
</evidence>
<evidence type="ECO:0000313" key="3">
    <source>
        <dbReference type="Proteomes" id="UP001164929"/>
    </source>
</evidence>
<protein>
    <submittedName>
        <fullName evidence="1">Uncharacterized protein</fullName>
    </submittedName>
</protein>
<dbReference type="Proteomes" id="UP001164929">
    <property type="component" value="Chromosome 1"/>
</dbReference>